<dbReference type="AlphaFoldDB" id="A0A840VAR7"/>
<dbReference type="SUPFAM" id="SSF52540">
    <property type="entry name" value="P-loop containing nucleoside triphosphate hydrolases"/>
    <property type="match status" value="1"/>
</dbReference>
<keyword evidence="2" id="KW-1185">Reference proteome</keyword>
<accession>A0A840VAR7</accession>
<sequence length="228" mass="26403">MPKAGGTSSRNIVRSWFEPNFHTHYINEMDGSLPAPVDLAQVHCPSQPAVIFGHFNRRRGAGIPDYYPEVRQFVTILRDPLALAISRYFYTRKNGKDWKQSPETLDLTINDYLRECRIDMLQHFPTDTSIDNYEEVIHEHFVHIGITEKLSCSMAVIARKLGKRPPRYVPVKNRCSREGTICEQAQKAFRERHELEFAVYDCAKRLHLAEASTLRCSLIQRLLGRSMR</sequence>
<name>A0A840VAR7_9BACT</name>
<dbReference type="EMBL" id="JACHFD010000014">
    <property type="protein sequence ID" value="MBB5352644.1"/>
    <property type="molecule type" value="Genomic_DNA"/>
</dbReference>
<dbReference type="RefSeq" id="WP_184019848.1">
    <property type="nucleotide sequence ID" value="NZ_JACHFD010000014.1"/>
</dbReference>
<dbReference type="InterPro" id="IPR027417">
    <property type="entry name" value="P-loop_NTPase"/>
</dbReference>
<proteinExistence type="predicted"/>
<evidence type="ECO:0008006" key="3">
    <source>
        <dbReference type="Google" id="ProtNLM"/>
    </source>
</evidence>
<dbReference type="Proteomes" id="UP000557717">
    <property type="component" value="Unassembled WGS sequence"/>
</dbReference>
<protein>
    <recommendedName>
        <fullName evidence="3">Sulfotransferase family protein</fullName>
    </recommendedName>
</protein>
<organism evidence="1 2">
    <name type="scientific">Haloferula luteola</name>
    <dbReference type="NCBI Taxonomy" id="595692"/>
    <lineage>
        <taxon>Bacteria</taxon>
        <taxon>Pseudomonadati</taxon>
        <taxon>Verrucomicrobiota</taxon>
        <taxon>Verrucomicrobiia</taxon>
        <taxon>Verrucomicrobiales</taxon>
        <taxon>Verrucomicrobiaceae</taxon>
        <taxon>Haloferula</taxon>
    </lineage>
</organism>
<reference evidence="1 2" key="1">
    <citation type="submission" date="2020-08" db="EMBL/GenBank/DDBJ databases">
        <title>Genomic Encyclopedia of Type Strains, Phase IV (KMG-IV): sequencing the most valuable type-strain genomes for metagenomic binning, comparative biology and taxonomic classification.</title>
        <authorList>
            <person name="Goeker M."/>
        </authorList>
    </citation>
    <scope>NUCLEOTIDE SEQUENCE [LARGE SCALE GENOMIC DNA]</scope>
    <source>
        <strain evidence="1 2">YC6886</strain>
    </source>
</reference>
<evidence type="ECO:0000313" key="2">
    <source>
        <dbReference type="Proteomes" id="UP000557717"/>
    </source>
</evidence>
<evidence type="ECO:0000313" key="1">
    <source>
        <dbReference type="EMBL" id="MBB5352644.1"/>
    </source>
</evidence>
<comment type="caution">
    <text evidence="1">The sequence shown here is derived from an EMBL/GenBank/DDBJ whole genome shotgun (WGS) entry which is preliminary data.</text>
</comment>
<dbReference type="Gene3D" id="3.40.50.300">
    <property type="entry name" value="P-loop containing nucleotide triphosphate hydrolases"/>
    <property type="match status" value="1"/>
</dbReference>
<gene>
    <name evidence="1" type="ORF">HNR46_002892</name>
</gene>